<comment type="caution">
    <text evidence="2">The sequence shown here is derived from an EMBL/GenBank/DDBJ whole genome shotgun (WGS) entry which is preliminary data.</text>
</comment>
<proteinExistence type="predicted"/>
<accession>A0A848H9D6</accession>
<evidence type="ECO:0000313" key="3">
    <source>
        <dbReference type="Proteomes" id="UP000541185"/>
    </source>
</evidence>
<dbReference type="AlphaFoldDB" id="A0A848H9D6"/>
<name>A0A848H9D6_9BURK</name>
<sequence length="57" mass="6258">MTDNNTRVLRWSFWIVLVGFLAWDFARSPAIDLRQEPPLIAAGSGQVVDGGHCSSAK</sequence>
<feature type="transmembrane region" description="Helical" evidence="1">
    <location>
        <begin position="6"/>
        <end position="26"/>
    </location>
</feature>
<evidence type="ECO:0000313" key="2">
    <source>
        <dbReference type="EMBL" id="NML46119.1"/>
    </source>
</evidence>
<reference evidence="2 3" key="1">
    <citation type="submission" date="2020-04" db="EMBL/GenBank/DDBJ databases">
        <title>Ramlibacter sp. G-1-2-2 isolated from soil.</title>
        <authorList>
            <person name="Dahal R.H."/>
        </authorList>
    </citation>
    <scope>NUCLEOTIDE SEQUENCE [LARGE SCALE GENOMIC DNA]</scope>
    <source>
        <strain evidence="2 3">G-1-2-2</strain>
    </source>
</reference>
<dbReference type="RefSeq" id="WP_169420403.1">
    <property type="nucleotide sequence ID" value="NZ_JABBFX010000002.1"/>
</dbReference>
<keyword evidence="1" id="KW-0812">Transmembrane</keyword>
<keyword evidence="3" id="KW-1185">Reference proteome</keyword>
<gene>
    <name evidence="2" type="ORF">HHL11_20395</name>
</gene>
<protein>
    <submittedName>
        <fullName evidence="2">Uncharacterized protein</fullName>
    </submittedName>
</protein>
<keyword evidence="1" id="KW-0472">Membrane</keyword>
<keyword evidence="1" id="KW-1133">Transmembrane helix</keyword>
<evidence type="ECO:0000256" key="1">
    <source>
        <dbReference type="SAM" id="Phobius"/>
    </source>
</evidence>
<dbReference type="Proteomes" id="UP000541185">
    <property type="component" value="Unassembled WGS sequence"/>
</dbReference>
<dbReference type="EMBL" id="JABBFX010000002">
    <property type="protein sequence ID" value="NML46119.1"/>
    <property type="molecule type" value="Genomic_DNA"/>
</dbReference>
<organism evidence="2 3">
    <name type="scientific">Ramlibacter agri</name>
    <dbReference type="NCBI Taxonomy" id="2728837"/>
    <lineage>
        <taxon>Bacteria</taxon>
        <taxon>Pseudomonadati</taxon>
        <taxon>Pseudomonadota</taxon>
        <taxon>Betaproteobacteria</taxon>
        <taxon>Burkholderiales</taxon>
        <taxon>Comamonadaceae</taxon>
        <taxon>Ramlibacter</taxon>
    </lineage>
</organism>